<comment type="caution">
    <text evidence="1">The sequence shown here is derived from an EMBL/GenBank/DDBJ whole genome shotgun (WGS) entry which is preliminary data.</text>
</comment>
<dbReference type="EMBL" id="JAWPEI010000011">
    <property type="protein sequence ID" value="KAK4709969.1"/>
    <property type="molecule type" value="Genomic_DNA"/>
</dbReference>
<dbReference type="Proteomes" id="UP001311915">
    <property type="component" value="Unassembled WGS sequence"/>
</dbReference>
<sequence>MLNSARSTLTTDDITLHVIHELSPEYQGICDSFCTRDSPITFDKLHEKLCDYEVYLCRQSGASSMPITANFVANSNSNKSRNNKNNWQSTFRIKMFLVTISLLRIHA</sequence>
<evidence type="ECO:0000313" key="1">
    <source>
        <dbReference type="EMBL" id="KAK4709969.1"/>
    </source>
</evidence>
<gene>
    <name evidence="1" type="ORF">R3W88_004482</name>
</gene>
<name>A0AAV9KBJ7_9SOLN</name>
<dbReference type="PANTHER" id="PTHR47481">
    <property type="match status" value="1"/>
</dbReference>
<proteinExistence type="predicted"/>
<protein>
    <submittedName>
        <fullName evidence="1">Uncharacterized protein</fullName>
    </submittedName>
</protein>
<accession>A0AAV9KBJ7</accession>
<organism evidence="1 2">
    <name type="scientific">Solanum pinnatisectum</name>
    <name type="common">tansyleaf nightshade</name>
    <dbReference type="NCBI Taxonomy" id="50273"/>
    <lineage>
        <taxon>Eukaryota</taxon>
        <taxon>Viridiplantae</taxon>
        <taxon>Streptophyta</taxon>
        <taxon>Embryophyta</taxon>
        <taxon>Tracheophyta</taxon>
        <taxon>Spermatophyta</taxon>
        <taxon>Magnoliopsida</taxon>
        <taxon>eudicotyledons</taxon>
        <taxon>Gunneridae</taxon>
        <taxon>Pentapetalae</taxon>
        <taxon>asterids</taxon>
        <taxon>lamiids</taxon>
        <taxon>Solanales</taxon>
        <taxon>Solanaceae</taxon>
        <taxon>Solanoideae</taxon>
        <taxon>Solaneae</taxon>
        <taxon>Solanum</taxon>
    </lineage>
</organism>
<reference evidence="1 2" key="1">
    <citation type="submission" date="2023-10" db="EMBL/GenBank/DDBJ databases">
        <title>Genome-Wide Identification Analysis in wild type Solanum Pinnatisectum Reveals Some Genes Defensing Phytophthora Infestans.</title>
        <authorList>
            <person name="Sun C."/>
        </authorList>
    </citation>
    <scope>NUCLEOTIDE SEQUENCE [LARGE SCALE GENOMIC DNA]</scope>
    <source>
        <strain evidence="1">LQN</strain>
        <tissue evidence="1">Leaf</tissue>
    </source>
</reference>
<evidence type="ECO:0000313" key="2">
    <source>
        <dbReference type="Proteomes" id="UP001311915"/>
    </source>
</evidence>
<dbReference type="PANTHER" id="PTHR47481:SF21">
    <property type="entry name" value="BASIC-LEUCINE ZIPPER TRANSCRIPTION FACTOR Q-RELATED"/>
    <property type="match status" value="1"/>
</dbReference>
<keyword evidence="2" id="KW-1185">Reference proteome</keyword>
<dbReference type="AlphaFoldDB" id="A0AAV9KBJ7"/>